<reference evidence="8 9" key="1">
    <citation type="submission" date="2019-03" db="EMBL/GenBank/DDBJ databases">
        <title>Genomic Encyclopedia of Type Strains, Phase III (KMG-III): the genomes of soil and plant-associated and newly described type strains.</title>
        <authorList>
            <person name="Whitman W."/>
        </authorList>
    </citation>
    <scope>NUCLEOTIDE SEQUENCE [LARGE SCALE GENOMIC DNA]</scope>
    <source>
        <strain evidence="8 9">VKM Ac-2527</strain>
    </source>
</reference>
<comment type="similarity">
    <text evidence="2">Belongs to the DedA family.</text>
</comment>
<keyword evidence="3" id="KW-1003">Cell membrane</keyword>
<evidence type="ECO:0000256" key="4">
    <source>
        <dbReference type="ARBA" id="ARBA00022692"/>
    </source>
</evidence>
<dbReference type="Proteomes" id="UP000295388">
    <property type="component" value="Unassembled WGS sequence"/>
</dbReference>
<keyword evidence="9" id="KW-1185">Reference proteome</keyword>
<evidence type="ECO:0000256" key="7">
    <source>
        <dbReference type="SAM" id="Phobius"/>
    </source>
</evidence>
<evidence type="ECO:0000256" key="6">
    <source>
        <dbReference type="ARBA" id="ARBA00023136"/>
    </source>
</evidence>
<dbReference type="EMBL" id="SNWQ01000002">
    <property type="protein sequence ID" value="TDO52230.1"/>
    <property type="molecule type" value="Genomic_DNA"/>
</dbReference>
<evidence type="ECO:0000256" key="5">
    <source>
        <dbReference type="ARBA" id="ARBA00022989"/>
    </source>
</evidence>
<protein>
    <recommendedName>
        <fullName evidence="10">SNARE associated Golgi protein</fullName>
    </recommendedName>
</protein>
<dbReference type="InterPro" id="IPR051311">
    <property type="entry name" value="DedA_domain"/>
</dbReference>
<feature type="transmembrane region" description="Helical" evidence="7">
    <location>
        <begin position="21"/>
        <end position="45"/>
    </location>
</feature>
<evidence type="ECO:0000256" key="2">
    <source>
        <dbReference type="ARBA" id="ARBA00010792"/>
    </source>
</evidence>
<keyword evidence="4 7" id="KW-0812">Transmembrane</keyword>
<dbReference type="PANTHER" id="PTHR42709">
    <property type="entry name" value="ALKALINE PHOSPHATASE LIKE PROTEIN"/>
    <property type="match status" value="1"/>
</dbReference>
<dbReference type="GO" id="GO:0005886">
    <property type="term" value="C:plasma membrane"/>
    <property type="evidence" value="ECO:0007669"/>
    <property type="project" value="UniProtKB-SubCell"/>
</dbReference>
<dbReference type="AlphaFoldDB" id="A0A4R6KPI9"/>
<evidence type="ECO:0000256" key="1">
    <source>
        <dbReference type="ARBA" id="ARBA00004651"/>
    </source>
</evidence>
<evidence type="ECO:0000256" key="3">
    <source>
        <dbReference type="ARBA" id="ARBA00022475"/>
    </source>
</evidence>
<evidence type="ECO:0000313" key="9">
    <source>
        <dbReference type="Proteomes" id="UP000295388"/>
    </source>
</evidence>
<comment type="subcellular location">
    <subcellularLocation>
        <location evidence="1">Cell membrane</location>
        <topology evidence="1">Multi-pass membrane protein</topology>
    </subcellularLocation>
</comment>
<comment type="caution">
    <text evidence="8">The sequence shown here is derived from an EMBL/GenBank/DDBJ whole genome shotgun (WGS) entry which is preliminary data.</text>
</comment>
<proteinExistence type="inferred from homology"/>
<feature type="transmembrane region" description="Helical" evidence="7">
    <location>
        <begin position="57"/>
        <end position="76"/>
    </location>
</feature>
<accession>A0A4R6KPI9</accession>
<gene>
    <name evidence="8" type="ORF">EV643_10267</name>
</gene>
<evidence type="ECO:0008006" key="10">
    <source>
        <dbReference type="Google" id="ProtNLM"/>
    </source>
</evidence>
<evidence type="ECO:0000313" key="8">
    <source>
        <dbReference type="EMBL" id="TDO52230.1"/>
    </source>
</evidence>
<name>A0A4R6KPI9_9ACTN</name>
<keyword evidence="6 7" id="KW-0472">Membrane</keyword>
<dbReference type="PANTHER" id="PTHR42709:SF6">
    <property type="entry name" value="UNDECAPRENYL PHOSPHATE TRANSPORTER A"/>
    <property type="match status" value="1"/>
</dbReference>
<keyword evidence="5 7" id="KW-1133">Transmembrane helix</keyword>
<organism evidence="8 9">
    <name type="scientific">Kribbella caucasensis</name>
    <dbReference type="NCBI Taxonomy" id="2512215"/>
    <lineage>
        <taxon>Bacteria</taxon>
        <taxon>Bacillati</taxon>
        <taxon>Actinomycetota</taxon>
        <taxon>Actinomycetes</taxon>
        <taxon>Propionibacteriales</taxon>
        <taxon>Kribbellaceae</taxon>
        <taxon>Kribbella</taxon>
    </lineage>
</organism>
<sequence length="89" mass="9694">MPLVRSLISIPAGVERMSVSLFLVLTAIGSLVWNTALILAGYLLGEQWHLVESSVGVFQKVVLVAAVAAVTWFVMVKVRARRSVSEKVK</sequence>